<dbReference type="STRING" id="1448308.A0A2T2N9X2"/>
<gene>
    <name evidence="3" type="ORF">BS50DRAFT_613270</name>
</gene>
<evidence type="ECO:0000313" key="4">
    <source>
        <dbReference type="Proteomes" id="UP000240883"/>
    </source>
</evidence>
<organism evidence="3 4">
    <name type="scientific">Corynespora cassiicola Philippines</name>
    <dbReference type="NCBI Taxonomy" id="1448308"/>
    <lineage>
        <taxon>Eukaryota</taxon>
        <taxon>Fungi</taxon>
        <taxon>Dikarya</taxon>
        <taxon>Ascomycota</taxon>
        <taxon>Pezizomycotina</taxon>
        <taxon>Dothideomycetes</taxon>
        <taxon>Pleosporomycetidae</taxon>
        <taxon>Pleosporales</taxon>
        <taxon>Corynesporascaceae</taxon>
        <taxon>Corynespora</taxon>
    </lineage>
</organism>
<evidence type="ECO:0000313" key="3">
    <source>
        <dbReference type="EMBL" id="PSN62261.1"/>
    </source>
</evidence>
<dbReference type="EMBL" id="KZ678142">
    <property type="protein sequence ID" value="PSN62261.1"/>
    <property type="molecule type" value="Genomic_DNA"/>
</dbReference>
<dbReference type="InterPro" id="IPR005804">
    <property type="entry name" value="FA_desaturase_dom"/>
</dbReference>
<dbReference type="InterPro" id="IPR012171">
    <property type="entry name" value="Fatty_acid_desaturase"/>
</dbReference>
<keyword evidence="1" id="KW-0812">Transmembrane</keyword>
<dbReference type="OrthoDB" id="1461976at2759"/>
<dbReference type="Proteomes" id="UP000240883">
    <property type="component" value="Unassembled WGS sequence"/>
</dbReference>
<dbReference type="AlphaFoldDB" id="A0A2T2N9X2"/>
<evidence type="ECO:0000259" key="2">
    <source>
        <dbReference type="Pfam" id="PF00487"/>
    </source>
</evidence>
<name>A0A2T2N9X2_CORCC</name>
<feature type="transmembrane region" description="Helical" evidence="1">
    <location>
        <begin position="76"/>
        <end position="98"/>
    </location>
</feature>
<keyword evidence="4" id="KW-1185">Reference proteome</keyword>
<keyword evidence="1" id="KW-0472">Membrane</keyword>
<reference evidence="3 4" key="1">
    <citation type="journal article" date="2018" name="Front. Microbiol.">
        <title>Genome-Wide Analysis of Corynespora cassiicola Leaf Fall Disease Putative Effectors.</title>
        <authorList>
            <person name="Lopez D."/>
            <person name="Ribeiro S."/>
            <person name="Label P."/>
            <person name="Fumanal B."/>
            <person name="Venisse J.S."/>
            <person name="Kohler A."/>
            <person name="de Oliveira R.R."/>
            <person name="Labutti K."/>
            <person name="Lipzen A."/>
            <person name="Lail K."/>
            <person name="Bauer D."/>
            <person name="Ohm R.A."/>
            <person name="Barry K.W."/>
            <person name="Spatafora J."/>
            <person name="Grigoriev I.V."/>
            <person name="Martin F.M."/>
            <person name="Pujade-Renaud V."/>
        </authorList>
    </citation>
    <scope>NUCLEOTIDE SEQUENCE [LARGE SCALE GENOMIC DNA]</scope>
    <source>
        <strain evidence="3 4">Philippines</strain>
    </source>
</reference>
<protein>
    <submittedName>
        <fullName evidence="3">Delta-12 fatty acid desaturas-like protein</fullName>
    </submittedName>
</protein>
<dbReference type="Pfam" id="PF00487">
    <property type="entry name" value="FA_desaturase"/>
    <property type="match status" value="1"/>
</dbReference>
<feature type="domain" description="Fatty acid desaturase" evidence="2">
    <location>
        <begin position="83"/>
        <end position="361"/>
    </location>
</feature>
<accession>A0A2T2N9X2</accession>
<dbReference type="GO" id="GO:0016491">
    <property type="term" value="F:oxidoreductase activity"/>
    <property type="evidence" value="ECO:0007669"/>
    <property type="project" value="InterPro"/>
</dbReference>
<proteinExistence type="predicted"/>
<evidence type="ECO:0000256" key="1">
    <source>
        <dbReference type="SAM" id="Phobius"/>
    </source>
</evidence>
<dbReference type="GO" id="GO:0006629">
    <property type="term" value="P:lipid metabolic process"/>
    <property type="evidence" value="ECO:0007669"/>
    <property type="project" value="InterPro"/>
</dbReference>
<dbReference type="PANTHER" id="PTHR32100">
    <property type="entry name" value="OMEGA-6 FATTY ACID DESATURASE, CHLOROPLASTIC"/>
    <property type="match status" value="1"/>
</dbReference>
<sequence length="417" mass="47860">MRTKCIELDYDSHPSELVDPGIVDPKISVQQLREKIPPHCFQPSHAKSFYYLFRDVAFAAVLALGAHRGIPMIASLYLRIIVWVLYGYAQGLVMTGLWVLGHECGHMNFSPSSTLNDAVGFLLHSFLLTPYFSWKSSHRRHHIYANNMKKDHNYVPPTRGDYAESLFVDVEHLEELTEDAPFVTLLRILIQQIFGFPWYLITNITAAPGSLHRKQSNTLLGNSHLLPSSTLFRPEESNLILISDLGILTMAFFLRYCTHLVGTPTLLLLYGQGYAWMNHWIVAITYLHHTHPNLPKYDDEAWTFLRGATATVDRDFGWIGRNLFHNIIDYHVVHHLFSRIPFYHTEEATEAIVPLLGDYYHSDKGNSFILGLWISFTKCQWVEPRNSSAEPRDRILWYKGGPSPPPETSMGSKDWCF</sequence>
<dbReference type="CDD" id="cd03507">
    <property type="entry name" value="Delta12-FADS-like"/>
    <property type="match status" value="1"/>
</dbReference>
<keyword evidence="1" id="KW-1133">Transmembrane helix</keyword>